<keyword evidence="1" id="KW-0812">Transmembrane</keyword>
<dbReference type="OMA" id="FCYACLS"/>
<accession>A0A3Q1CDB3</accession>
<keyword evidence="1" id="KW-0472">Membrane</keyword>
<reference evidence="4" key="2">
    <citation type="submission" date="2025-08" db="UniProtKB">
        <authorList>
            <consortium name="Ensembl"/>
        </authorList>
    </citation>
    <scope>IDENTIFICATION</scope>
</reference>
<keyword evidence="1" id="KW-1133">Transmembrane helix</keyword>
<dbReference type="PANTHER" id="PTHR20859:SF53">
    <property type="entry name" value="INTERLEUKIN-22 RECEPTOR SUBUNIT ALPHA-1"/>
    <property type="match status" value="1"/>
</dbReference>
<feature type="signal peptide" evidence="2">
    <location>
        <begin position="1"/>
        <end position="20"/>
    </location>
</feature>
<dbReference type="AlphaFoldDB" id="A0A3Q1CDB3"/>
<evidence type="ECO:0000313" key="5">
    <source>
        <dbReference type="Proteomes" id="UP001501940"/>
    </source>
</evidence>
<dbReference type="InterPro" id="IPR036116">
    <property type="entry name" value="FN3_sf"/>
</dbReference>
<protein>
    <recommendedName>
        <fullName evidence="3">Fibronectin type-III domain-containing protein</fullName>
    </recommendedName>
</protein>
<dbReference type="STRING" id="80972.ENSAOCP00000023419"/>
<reference evidence="4" key="3">
    <citation type="submission" date="2025-09" db="UniProtKB">
        <authorList>
            <consortium name="Ensembl"/>
        </authorList>
    </citation>
    <scope>IDENTIFICATION</scope>
</reference>
<dbReference type="GO" id="GO:0005886">
    <property type="term" value="C:plasma membrane"/>
    <property type="evidence" value="ECO:0007669"/>
    <property type="project" value="TreeGrafter"/>
</dbReference>
<evidence type="ECO:0000259" key="3">
    <source>
        <dbReference type="Pfam" id="PF01108"/>
    </source>
</evidence>
<feature type="transmembrane region" description="Helical" evidence="1">
    <location>
        <begin position="240"/>
        <end position="266"/>
    </location>
</feature>
<dbReference type="Proteomes" id="UP001501940">
    <property type="component" value="Chromosome 9"/>
</dbReference>
<dbReference type="GeneTree" id="ENSGT00940000165457"/>
<dbReference type="InterPro" id="IPR003961">
    <property type="entry name" value="FN3_dom"/>
</dbReference>
<dbReference type="InterPro" id="IPR050650">
    <property type="entry name" value="Type-II_Cytokine-TF_Rcpt"/>
</dbReference>
<dbReference type="Pfam" id="PF01108">
    <property type="entry name" value="Tissue_fac"/>
    <property type="match status" value="1"/>
</dbReference>
<organism evidence="4 5">
    <name type="scientific">Amphiprion ocellaris</name>
    <name type="common">Clown anemonefish</name>
    <dbReference type="NCBI Taxonomy" id="80972"/>
    <lineage>
        <taxon>Eukaryota</taxon>
        <taxon>Metazoa</taxon>
        <taxon>Chordata</taxon>
        <taxon>Craniata</taxon>
        <taxon>Vertebrata</taxon>
        <taxon>Euteleostomi</taxon>
        <taxon>Actinopterygii</taxon>
        <taxon>Neopterygii</taxon>
        <taxon>Teleostei</taxon>
        <taxon>Neoteleostei</taxon>
        <taxon>Acanthomorphata</taxon>
        <taxon>Ovalentaria</taxon>
        <taxon>Pomacentridae</taxon>
        <taxon>Amphiprion</taxon>
    </lineage>
</organism>
<dbReference type="InterPro" id="IPR013783">
    <property type="entry name" value="Ig-like_fold"/>
</dbReference>
<sequence>MKMWSMNVMILLLFCYACLATGKDSVYFVSKNFHNVLHWAAVNPASPGQKVLYSVQYWSDAKDQKWQEKEECQNITGLSCDLTAETPSVHDVHYQARVRVNGTSYGRTTRIRPLAETILGAPILSNYTRGSSLYIDITLPLGPNGVSIEDIIAKSKSWSSKPILYTLNITHPQWPVEIQKSKTKQFIINLKKKQTKYCGNVVYKLSSEWGRPESESASFCVTLSGEQNDDHNMQTDNTQLLQWLLVSAAVLAALVIISVVCMCNYVKSGKSKSMPQVLTTTSGSCKVLEILDRNRIISKIDVCTESDQTTYANIKGKADLPSVGFLGYSPNGIPFQAWQGSSGSSVGTGAGTITASPEDTSAQSSDIYSAVAVHVPAEENEVFQQATTEDRENSHATLCSSEDGWEREGMCSKLTSCGEPLLSDVTACEGCPASQLLLHTVRDSNGKLMLPLLSCQLQSNTSDTISPVNLERKPLLSDLIDSTDGPSLASLQCLDSSEWSDSGCDDSSVNTPTHPYCNSHYSPSQAVVPYFHQGCQGTPCSDAIFESGYKQNWMPTVPGGPTATEHCDYKRTNYAQNWTGIKMNGEGEENEGGGGVAISRQILLGNWKIQIQE</sequence>
<reference evidence="4 5" key="1">
    <citation type="submission" date="2022-01" db="EMBL/GenBank/DDBJ databases">
        <title>A chromosome-scale genome assembly of the false clownfish, Amphiprion ocellaris.</title>
        <authorList>
            <person name="Ryu T."/>
        </authorList>
    </citation>
    <scope>NUCLEOTIDE SEQUENCE [LARGE SCALE GENOMIC DNA]</scope>
</reference>
<evidence type="ECO:0000256" key="1">
    <source>
        <dbReference type="SAM" id="Phobius"/>
    </source>
</evidence>
<keyword evidence="5" id="KW-1185">Reference proteome</keyword>
<dbReference type="GO" id="GO:0004896">
    <property type="term" value="F:cytokine receptor activity"/>
    <property type="evidence" value="ECO:0007669"/>
    <property type="project" value="TreeGrafter"/>
</dbReference>
<feature type="domain" description="Fibronectin type-III" evidence="3">
    <location>
        <begin position="24"/>
        <end position="99"/>
    </location>
</feature>
<keyword evidence="2" id="KW-0732">Signal</keyword>
<dbReference type="Gene3D" id="2.60.40.10">
    <property type="entry name" value="Immunoglobulins"/>
    <property type="match status" value="1"/>
</dbReference>
<dbReference type="Ensembl" id="ENSAOCT00000005415.2">
    <property type="protein sequence ID" value="ENSAOCP00000023419.2"/>
    <property type="gene ID" value="ENSAOCG00000009511.2"/>
</dbReference>
<name>A0A3Q1CDB3_AMPOC</name>
<gene>
    <name evidence="4" type="primary">IL2RB</name>
</gene>
<evidence type="ECO:0000313" key="4">
    <source>
        <dbReference type="Ensembl" id="ENSAOCP00000023419.2"/>
    </source>
</evidence>
<dbReference type="SUPFAM" id="SSF49265">
    <property type="entry name" value="Fibronectin type III"/>
    <property type="match status" value="1"/>
</dbReference>
<proteinExistence type="predicted"/>
<dbReference type="PANTHER" id="PTHR20859">
    <property type="entry name" value="INTERFERON/INTERLEUKIN RECEPTOR"/>
    <property type="match status" value="1"/>
</dbReference>
<evidence type="ECO:0000256" key="2">
    <source>
        <dbReference type="SAM" id="SignalP"/>
    </source>
</evidence>
<feature type="chain" id="PRO_5043646794" description="Fibronectin type-III domain-containing protein" evidence="2">
    <location>
        <begin position="21"/>
        <end position="613"/>
    </location>
</feature>